<evidence type="ECO:0000313" key="3">
    <source>
        <dbReference type="Proteomes" id="UP001604277"/>
    </source>
</evidence>
<dbReference type="PANTHER" id="PTHR35504">
    <property type="entry name" value="PROTEIN EMBRYONIC FLOWER 1"/>
    <property type="match status" value="1"/>
</dbReference>
<dbReference type="AlphaFoldDB" id="A0ABD1W5K3"/>
<accession>A0ABD1W5K3</accession>
<dbReference type="Proteomes" id="UP001604277">
    <property type="component" value="Unassembled WGS sequence"/>
</dbReference>
<sequence>MNGDENQNALSRSFFPQHHHLKEFPVLPSGVYGTSEGFKKPSSYCQISSRESSGVGPSGSIILPQLSHRDVVPSMSIDLEDSTNPETPQPLRIRMEEHVCTLNQNPADFSIPDARNDLILIKRNASKERSSSGNVDGHKRQRVTKNALWKESARK</sequence>
<keyword evidence="3" id="KW-1185">Reference proteome</keyword>
<proteinExistence type="predicted"/>
<evidence type="ECO:0000313" key="2">
    <source>
        <dbReference type="EMBL" id="KAL2544949.1"/>
    </source>
</evidence>
<evidence type="ECO:0000256" key="1">
    <source>
        <dbReference type="SAM" id="MobiDB-lite"/>
    </source>
</evidence>
<name>A0ABD1W5K3_9LAMI</name>
<feature type="region of interest" description="Disordered" evidence="1">
    <location>
        <begin position="124"/>
        <end position="155"/>
    </location>
</feature>
<protein>
    <submittedName>
        <fullName evidence="2">Uncharacterized protein</fullName>
    </submittedName>
</protein>
<dbReference type="PANTHER" id="PTHR35504:SF1">
    <property type="entry name" value="PROTEIN EMBRYONIC FLOWER 1"/>
    <property type="match status" value="1"/>
</dbReference>
<reference evidence="3" key="1">
    <citation type="submission" date="2024-07" db="EMBL/GenBank/DDBJ databases">
        <title>Two chromosome-level genome assemblies of Korean endemic species Abeliophyllum distichum and Forsythia ovata (Oleaceae).</title>
        <authorList>
            <person name="Jang H."/>
        </authorList>
    </citation>
    <scope>NUCLEOTIDE SEQUENCE [LARGE SCALE GENOMIC DNA]</scope>
</reference>
<comment type="caution">
    <text evidence="2">The sequence shown here is derived from an EMBL/GenBank/DDBJ whole genome shotgun (WGS) entry which is preliminary data.</text>
</comment>
<dbReference type="EMBL" id="JBFOLJ010000004">
    <property type="protein sequence ID" value="KAL2544949.1"/>
    <property type="molecule type" value="Genomic_DNA"/>
</dbReference>
<organism evidence="2 3">
    <name type="scientific">Forsythia ovata</name>
    <dbReference type="NCBI Taxonomy" id="205694"/>
    <lineage>
        <taxon>Eukaryota</taxon>
        <taxon>Viridiplantae</taxon>
        <taxon>Streptophyta</taxon>
        <taxon>Embryophyta</taxon>
        <taxon>Tracheophyta</taxon>
        <taxon>Spermatophyta</taxon>
        <taxon>Magnoliopsida</taxon>
        <taxon>eudicotyledons</taxon>
        <taxon>Gunneridae</taxon>
        <taxon>Pentapetalae</taxon>
        <taxon>asterids</taxon>
        <taxon>lamiids</taxon>
        <taxon>Lamiales</taxon>
        <taxon>Oleaceae</taxon>
        <taxon>Forsythieae</taxon>
        <taxon>Forsythia</taxon>
    </lineage>
</organism>
<dbReference type="InterPro" id="IPR034583">
    <property type="entry name" value="EMF1"/>
</dbReference>
<gene>
    <name evidence="2" type="ORF">Fot_14182</name>
</gene>